<dbReference type="Pfam" id="PF02475">
    <property type="entry name" value="TRM5-TYW2_MTfase"/>
    <property type="match status" value="1"/>
</dbReference>
<dbReference type="InterPro" id="IPR025792">
    <property type="entry name" value="tRNA_Gua_MeTrfase_euk"/>
</dbReference>
<dbReference type="Gene3D" id="3.30.300.110">
    <property type="entry name" value="Met-10+ protein-like domains"/>
    <property type="match status" value="1"/>
</dbReference>
<keyword evidence="4 11" id="KW-0808">Transferase</keyword>
<dbReference type="GO" id="GO:0052906">
    <property type="term" value="F:tRNA (guanine(37)-N1)-methyltransferase activity"/>
    <property type="evidence" value="ECO:0007669"/>
    <property type="project" value="UniProtKB-UniRule"/>
</dbReference>
<comment type="subunit">
    <text evidence="11">Monomer.</text>
</comment>
<comment type="function">
    <text evidence="9">Involved in mitochondrial tRNA methylation. Specifically methylates the N1 position of guanosine-37 in various tRNAs. Methylation is not dependent on the nature of the nucleoside 5' of the target nucleoside. This is the first step in the biosynthesis of wybutosine (yW), a modified base adjacent to the anticodon of tRNAs and required for accurate decoding.</text>
</comment>
<keyword evidence="6 11" id="KW-0819">tRNA processing</keyword>
<dbReference type="Gene3D" id="3.40.50.150">
    <property type="entry name" value="Vaccinia Virus protein VP39"/>
    <property type="match status" value="1"/>
</dbReference>
<dbReference type="Gene3D" id="3.30.460.10">
    <property type="entry name" value="Beta Polymerase, domain 2"/>
    <property type="match status" value="1"/>
</dbReference>
<feature type="binding site" evidence="11">
    <location>
        <begin position="424"/>
        <end position="425"/>
    </location>
    <ligand>
        <name>S-adenosyl-L-methionine</name>
        <dbReference type="ChEBI" id="CHEBI:59789"/>
    </ligand>
</feature>
<dbReference type="Proteomes" id="UP000494206">
    <property type="component" value="Unassembled WGS sequence"/>
</dbReference>
<dbReference type="EC" id="2.1.1.228" evidence="11"/>
<dbReference type="FunFam" id="3.30.300.110:FF:000001">
    <property type="entry name" value="tRNA (guanine(37)-N1)-methyltransferase"/>
    <property type="match status" value="1"/>
</dbReference>
<evidence type="ECO:0000256" key="9">
    <source>
        <dbReference type="ARBA" id="ARBA00045951"/>
    </source>
</evidence>
<evidence type="ECO:0000313" key="13">
    <source>
        <dbReference type="EMBL" id="CAB3397253.1"/>
    </source>
</evidence>
<keyword evidence="7 11" id="KW-0496">Mitochondrion</keyword>
<reference evidence="13 14" key="1">
    <citation type="submission" date="2020-04" db="EMBL/GenBank/DDBJ databases">
        <authorList>
            <person name="Laetsch R D."/>
            <person name="Stevens L."/>
            <person name="Kumar S."/>
            <person name="Blaxter L. M."/>
        </authorList>
    </citation>
    <scope>NUCLEOTIDE SEQUENCE [LARGE SCALE GENOMIC DNA]</scope>
</reference>
<dbReference type="SUPFAM" id="SSF81631">
    <property type="entry name" value="PAP/OAS1 substrate-binding domain"/>
    <property type="match status" value="1"/>
</dbReference>
<dbReference type="GO" id="GO:0005759">
    <property type="term" value="C:mitochondrial matrix"/>
    <property type="evidence" value="ECO:0007669"/>
    <property type="project" value="UniProtKB-SubCell"/>
</dbReference>
<evidence type="ECO:0000256" key="10">
    <source>
        <dbReference type="ARBA" id="ARBA00047783"/>
    </source>
</evidence>
<keyword evidence="3 11" id="KW-0489">Methyltransferase</keyword>
<dbReference type="OrthoDB" id="408788at2759"/>
<evidence type="ECO:0000256" key="7">
    <source>
        <dbReference type="ARBA" id="ARBA00023128"/>
    </source>
</evidence>
<dbReference type="InterPro" id="IPR056744">
    <property type="entry name" value="TRM5/TYW2-like_N"/>
</dbReference>
<feature type="binding site" evidence="11">
    <location>
        <begin position="453"/>
        <end position="454"/>
    </location>
    <ligand>
        <name>S-adenosyl-L-methionine</name>
        <dbReference type="ChEBI" id="CHEBI:59789"/>
    </ligand>
</feature>
<evidence type="ECO:0000256" key="8">
    <source>
        <dbReference type="ARBA" id="ARBA00023242"/>
    </source>
</evidence>
<evidence type="ECO:0000313" key="14">
    <source>
        <dbReference type="Proteomes" id="UP000494206"/>
    </source>
</evidence>
<evidence type="ECO:0000256" key="3">
    <source>
        <dbReference type="ARBA" id="ARBA00022603"/>
    </source>
</evidence>
<dbReference type="Gene3D" id="1.10.1410.10">
    <property type="match status" value="1"/>
</dbReference>
<keyword evidence="8 11" id="KW-0539">Nucleus</keyword>
<comment type="caution">
    <text evidence="13">The sequence shown here is derived from an EMBL/GenBank/DDBJ whole genome shotgun (WGS) entry which is preliminary data.</text>
</comment>
<evidence type="ECO:0000259" key="12">
    <source>
        <dbReference type="PROSITE" id="PS51684"/>
    </source>
</evidence>
<accession>A0A8S1ECG2</accession>
<dbReference type="GO" id="GO:0070901">
    <property type="term" value="P:mitochondrial tRNA methylation"/>
    <property type="evidence" value="ECO:0007669"/>
    <property type="project" value="UniProtKB-ARBA"/>
</dbReference>
<dbReference type="PANTHER" id="PTHR23245:SF36">
    <property type="entry name" value="TRNA (GUANINE(37)-N1)-METHYLTRANSFERASE"/>
    <property type="match status" value="1"/>
</dbReference>
<feature type="domain" description="SAM-dependent methyltransferase TRM5/TYW2-type" evidence="12">
    <location>
        <begin position="295"/>
        <end position="583"/>
    </location>
</feature>
<dbReference type="Pfam" id="PF25133">
    <property type="entry name" value="TYW2_N_2"/>
    <property type="match status" value="1"/>
</dbReference>
<keyword evidence="14" id="KW-1185">Reference proteome</keyword>
<sequence length="604" mass="70114">MVISTAKIPIVRFTSKEGIQVDIQFGNIEPIRSTLYVRTCVEFDERVKFIIYWLSNQFNNEGILNSSARLFSRYHVNLLAIHFLQAMPYPVLPNLILVCPWLKPHSNWNNAVKVLQKQGSIYVPFSESSNEMSIGFIIIQMIDYFSQVFDFWKMSTPETSTILKPSEAVRGMTNLDKSQFSVNVDFPVIVVDSHDVGKLSRRIGLQDYLIGSKYKPLKSFMDKENDMKEVVFHPDKVNSEDVRNKILKIIENQLGEEKTSKLKFDTSTKELTFEHFDAKTLIKSVLPNELDFSSFTQTGHIIHCNFVDKLLPFRYVIANILLEKNQKCRTVVQKGDIITSVYRNLDLELLAGEQDYVTELKEEGLRYKLDFSKVYWNSRLSNEHIRIINRFNSQSIVYDACCGIGPFVLPAYSKKKPRRIIANDLNPESVKWLITNIELNHIKTEAIEVHNIDAMEFIKTIVAEDAVKEMKAYCPPKSPGEEPQIHVVMNLPAFAINFLPAFRGVLRNRIDDIDESKRFKWNVHCYLFAKSHVDVEDDWYEKEARRMVDEMIGWKHSLIESCHNVRTVSSRKEMFCVHIELSYDYLTAEENQTDDEPCNKRIKT</sequence>
<dbReference type="InterPro" id="IPR030382">
    <property type="entry name" value="MeTrfase_TRM5/TYW2"/>
</dbReference>
<keyword evidence="2 11" id="KW-0963">Cytoplasm</keyword>
<dbReference type="EMBL" id="CADEPM010000001">
    <property type="protein sequence ID" value="CAB3397253.1"/>
    <property type="molecule type" value="Genomic_DNA"/>
</dbReference>
<gene>
    <name evidence="13" type="ORF">CBOVIS_LOCUS694</name>
</gene>
<dbReference type="PROSITE" id="PS51684">
    <property type="entry name" value="SAM_MT_TRM5_TYW2"/>
    <property type="match status" value="1"/>
</dbReference>
<comment type="similarity">
    <text evidence="1">Belongs to the class I-like SAM-binding methyltransferase superfamily. TRM5/TYW2 family.</text>
</comment>
<dbReference type="AlphaFoldDB" id="A0A8S1ECG2"/>
<dbReference type="HAMAP" id="MF_03152">
    <property type="entry name" value="TRM5"/>
    <property type="match status" value="1"/>
</dbReference>
<comment type="similarity">
    <text evidence="11">Belongs to the TRM5 / TYW2 family.</text>
</comment>
<dbReference type="InterPro" id="IPR029063">
    <property type="entry name" value="SAM-dependent_MTases_sf"/>
</dbReference>
<feature type="binding site" evidence="11">
    <location>
        <position position="384"/>
    </location>
    <ligand>
        <name>S-adenosyl-L-methionine</name>
        <dbReference type="ChEBI" id="CHEBI:59789"/>
    </ligand>
</feature>
<protein>
    <recommendedName>
        <fullName evidence="11">tRNA (guanine(37)-N1)-methyltransferase</fullName>
        <ecNumber evidence="11">2.1.1.228</ecNumber>
    </recommendedName>
    <alternativeName>
        <fullName evidence="11">M1G-methyltransferase</fullName>
    </alternativeName>
    <alternativeName>
        <fullName evidence="11">tRNA [GM37] methyltransferase</fullName>
    </alternativeName>
    <alternativeName>
        <fullName evidence="11">tRNA methyltransferase 5 homolog</fullName>
    </alternativeName>
</protein>
<comment type="catalytic activity">
    <reaction evidence="10 11">
        <text>guanosine(37) in tRNA + S-adenosyl-L-methionine = N(1)-methylguanosine(37) in tRNA + S-adenosyl-L-homocysteine + H(+)</text>
        <dbReference type="Rhea" id="RHEA:36899"/>
        <dbReference type="Rhea" id="RHEA-COMP:10145"/>
        <dbReference type="Rhea" id="RHEA-COMP:10147"/>
        <dbReference type="ChEBI" id="CHEBI:15378"/>
        <dbReference type="ChEBI" id="CHEBI:57856"/>
        <dbReference type="ChEBI" id="CHEBI:59789"/>
        <dbReference type="ChEBI" id="CHEBI:73542"/>
        <dbReference type="ChEBI" id="CHEBI:74269"/>
        <dbReference type="EC" id="2.1.1.228"/>
    </reaction>
</comment>
<dbReference type="InterPro" id="IPR043519">
    <property type="entry name" value="NT_sf"/>
</dbReference>
<organism evidence="13 14">
    <name type="scientific">Caenorhabditis bovis</name>
    <dbReference type="NCBI Taxonomy" id="2654633"/>
    <lineage>
        <taxon>Eukaryota</taxon>
        <taxon>Metazoa</taxon>
        <taxon>Ecdysozoa</taxon>
        <taxon>Nematoda</taxon>
        <taxon>Chromadorea</taxon>
        <taxon>Rhabditida</taxon>
        <taxon>Rhabditina</taxon>
        <taxon>Rhabditomorpha</taxon>
        <taxon>Rhabditoidea</taxon>
        <taxon>Rhabditidae</taxon>
        <taxon>Peloderinae</taxon>
        <taxon>Caenorhabditis</taxon>
    </lineage>
</organism>
<evidence type="ECO:0000256" key="4">
    <source>
        <dbReference type="ARBA" id="ARBA00022679"/>
    </source>
</evidence>
<evidence type="ECO:0000256" key="5">
    <source>
        <dbReference type="ARBA" id="ARBA00022691"/>
    </source>
</evidence>
<dbReference type="SUPFAM" id="SSF53335">
    <property type="entry name" value="S-adenosyl-L-methionine-dependent methyltransferases"/>
    <property type="match status" value="1"/>
</dbReference>
<dbReference type="InterPro" id="IPR056743">
    <property type="entry name" value="TRM5-TYW2-like_MTfase"/>
</dbReference>
<name>A0A8S1ECG2_9PELO</name>
<evidence type="ECO:0000256" key="11">
    <source>
        <dbReference type="HAMAP-Rule" id="MF_03152"/>
    </source>
</evidence>
<comment type="subcellular location">
    <subcellularLocation>
        <location evidence="11">Mitochondrion matrix</location>
    </subcellularLocation>
    <subcellularLocation>
        <location evidence="11">Nucleus</location>
    </subcellularLocation>
    <subcellularLocation>
        <location evidence="11">Cytoplasm</location>
    </subcellularLocation>
    <text evidence="11">Predominantly in the mitochondria and in the nucleus.</text>
</comment>
<keyword evidence="5 11" id="KW-0949">S-adenosyl-L-methionine</keyword>
<comment type="function">
    <text evidence="11">Specifically methylates the N1 position of guanosine-37 in various cytoplasmic and mitochondrial tRNAs. Methylation is not dependent on the nature of the nucleoside 5' of the target nucleoside. This is the first step in the biosynthesis of wybutosine (yW), a modified base adjacent to the anticodon of tRNAs and required for accurate decoding.</text>
</comment>
<dbReference type="GO" id="GO:0005634">
    <property type="term" value="C:nucleus"/>
    <property type="evidence" value="ECO:0007669"/>
    <property type="project" value="UniProtKB-SubCell"/>
</dbReference>
<dbReference type="GO" id="GO:0002939">
    <property type="term" value="P:tRNA N1-guanine methylation"/>
    <property type="evidence" value="ECO:0007669"/>
    <property type="project" value="TreeGrafter"/>
</dbReference>
<dbReference type="PANTHER" id="PTHR23245">
    <property type="entry name" value="TRNA METHYLTRANSFERASE"/>
    <property type="match status" value="1"/>
</dbReference>
<dbReference type="FunFam" id="3.40.50.150:FF:000423">
    <property type="entry name" value="tRNA (guanine(37)-N1)-methyltransferase"/>
    <property type="match status" value="1"/>
</dbReference>
<evidence type="ECO:0000256" key="1">
    <source>
        <dbReference type="ARBA" id="ARBA00009775"/>
    </source>
</evidence>
<proteinExistence type="inferred from homology"/>
<feature type="binding site" evidence="11">
    <location>
        <position position="490"/>
    </location>
    <ligand>
        <name>S-adenosyl-L-methionine</name>
        <dbReference type="ChEBI" id="CHEBI:59789"/>
    </ligand>
</feature>
<evidence type="ECO:0000256" key="6">
    <source>
        <dbReference type="ARBA" id="ARBA00022694"/>
    </source>
</evidence>
<evidence type="ECO:0000256" key="2">
    <source>
        <dbReference type="ARBA" id="ARBA00022490"/>
    </source>
</evidence>